<organism evidence="5 6">
    <name type="scientific">Streptomyces boncukensis</name>
    <dbReference type="NCBI Taxonomy" id="2711219"/>
    <lineage>
        <taxon>Bacteria</taxon>
        <taxon>Bacillati</taxon>
        <taxon>Actinomycetota</taxon>
        <taxon>Actinomycetes</taxon>
        <taxon>Kitasatosporales</taxon>
        <taxon>Streptomycetaceae</taxon>
        <taxon>Streptomyces</taxon>
    </lineage>
</organism>
<dbReference type="InterPro" id="IPR018711">
    <property type="entry name" value="NAGPA"/>
</dbReference>
<dbReference type="InterPro" id="IPR029052">
    <property type="entry name" value="Metallo-depent_PP-like"/>
</dbReference>
<dbReference type="Pfam" id="PF00149">
    <property type="entry name" value="Metallophos"/>
    <property type="match status" value="1"/>
</dbReference>
<dbReference type="AlphaFoldDB" id="A0A6G4WUT8"/>
<dbReference type="InterPro" id="IPR004843">
    <property type="entry name" value="Calcineurin-like_PHP"/>
</dbReference>
<name>A0A6G4WUT8_9ACTN</name>
<evidence type="ECO:0000313" key="6">
    <source>
        <dbReference type="Proteomes" id="UP000477722"/>
    </source>
</evidence>
<feature type="region of interest" description="Disordered" evidence="1">
    <location>
        <begin position="462"/>
        <end position="485"/>
    </location>
</feature>
<evidence type="ECO:0000256" key="2">
    <source>
        <dbReference type="SAM" id="SignalP"/>
    </source>
</evidence>
<keyword evidence="6" id="KW-1185">Reference proteome</keyword>
<proteinExistence type="predicted"/>
<reference evidence="5 6" key="1">
    <citation type="submission" date="2020-02" db="EMBL/GenBank/DDBJ databases">
        <title>Whole-genome analyses of novel actinobacteria.</title>
        <authorList>
            <person name="Sahin N."/>
            <person name="Tatar D."/>
        </authorList>
    </citation>
    <scope>NUCLEOTIDE SEQUENCE [LARGE SCALE GENOMIC DNA]</scope>
    <source>
        <strain evidence="5 6">SB3404</strain>
    </source>
</reference>
<feature type="region of interest" description="Disordered" evidence="1">
    <location>
        <begin position="30"/>
        <end position="50"/>
    </location>
</feature>
<feature type="domain" description="Phosphodiester glycosidase" evidence="4">
    <location>
        <begin position="232"/>
        <end position="409"/>
    </location>
</feature>
<accession>A0A6G4WUT8</accession>
<dbReference type="EMBL" id="JAAKZZ010000057">
    <property type="protein sequence ID" value="NGO68390.1"/>
    <property type="molecule type" value="Genomic_DNA"/>
</dbReference>
<feature type="domain" description="Calcineurin-like phosphoesterase" evidence="3">
    <location>
        <begin position="790"/>
        <end position="953"/>
    </location>
</feature>
<comment type="caution">
    <text evidence="5">The sequence shown here is derived from an EMBL/GenBank/DDBJ whole genome shotgun (WGS) entry which is preliminary data.</text>
</comment>
<dbReference type="PANTHER" id="PTHR40446">
    <property type="entry name" value="N-ACETYLGLUCOSAMINE-1-PHOSPHODIESTER ALPHA-N-ACETYLGLUCOSAMINIDASE"/>
    <property type="match status" value="1"/>
</dbReference>
<dbReference type="SUPFAM" id="SSF56300">
    <property type="entry name" value="Metallo-dependent phosphatases"/>
    <property type="match status" value="1"/>
</dbReference>
<dbReference type="Gene3D" id="3.60.21.10">
    <property type="match status" value="1"/>
</dbReference>
<dbReference type="GO" id="GO:0016787">
    <property type="term" value="F:hydrolase activity"/>
    <property type="evidence" value="ECO:0007669"/>
    <property type="project" value="InterPro"/>
</dbReference>
<evidence type="ECO:0000256" key="1">
    <source>
        <dbReference type="SAM" id="MobiDB-lite"/>
    </source>
</evidence>
<gene>
    <name evidence="5" type="ORF">G5C65_08490</name>
</gene>
<dbReference type="Pfam" id="PF09992">
    <property type="entry name" value="NAGPA"/>
    <property type="match status" value="1"/>
</dbReference>
<evidence type="ECO:0000313" key="5">
    <source>
        <dbReference type="EMBL" id="NGO68390.1"/>
    </source>
</evidence>
<dbReference type="Proteomes" id="UP000477722">
    <property type="component" value="Unassembled WGS sequence"/>
</dbReference>
<feature type="region of interest" description="Disordered" evidence="1">
    <location>
        <begin position="377"/>
        <end position="403"/>
    </location>
</feature>
<evidence type="ECO:0000259" key="4">
    <source>
        <dbReference type="Pfam" id="PF09992"/>
    </source>
</evidence>
<dbReference type="PANTHER" id="PTHR40446:SF2">
    <property type="entry name" value="N-ACETYLGLUCOSAMINE-1-PHOSPHODIESTER ALPHA-N-ACETYLGLUCOSAMINIDASE"/>
    <property type="match status" value="1"/>
</dbReference>
<keyword evidence="2" id="KW-0732">Signal</keyword>
<sequence length="1136" mass="120130">MLTGTALAALAAGLLPAGAVAAETRGAPSAQAGAVQQHPLAPASARDADGGGAGMELERTTRPVAPGAKLTSFSRLEPDKWLRADALSFTLGSGSRGTRADYLSSGKVAERKPLSELVKQHDPGKGRRTVAALNGDFFDINQTGAPLGPGLRNGRATHSPASGASEAVGIGPRAAGRILDLYFEGTLDLPGGKRKLEGYNAADVPLNGVAAYTSQWGEADRAQTVDESERTTEVTVEDGAVTSVAEKPGKGAIPDGVTVLLGRDLGADALAKLRTGDKVSWEYHVRTDDGSPAPRTAVGGRGVLVRDGEPQDWDGRPNNATAPRTAVGFSRDGGTMHVLSVDGRQAASGGVTLTELAKMMRKLGAYNALNLDGGGSSTLLAREPGAREPQLENSPSDGEEREVPNGLALTAPQGSGRLKGFWVQTATDRDRAPTADNIPGGHPERVFPGLTRKLTAAGYDETYGPAAGQPHWRTSRPGVGRVGGDGTFRARRTGGTEVVARRGAARGSTKVQVVGALERIAPTAERVGLTDSGDTGTFGLLGYDADGTSAPIEPADVRLEYDRARFTVTPDPDAGTGAFQVRARPGNDSGSATVTATVRGRTAKLAVTVGLRDETSADFEDASAWRFTSARADGELAADPGGHTGTGLRMSYDFTQSTATRAAYANPPVAIPVPGQPKSFTLWLKGDGHGAWPSLHLKDAVGTDHVLRGPLVEWEGWRKLTFEVPEGVAYPLRVQRFYLAETRPAAQYRGEVVLDQLTARIPPDVDLPAAERPHDPVVSTAASAAGRDWRFAVVSDAQFVARDPDSDIVRQARRTLREIRAAGPDFVIVNGDLVDEGAPEDLKFARKVLEEELGDAVPWYYVPGNHEVMGGSLDDFVREFGPPRRTFDHKGTRFITLDTSSLTLRGGGYAQFQELRRQLDAAARNRRIGSVVVVQHVPPRDPTPQHASQLTDRMEADLLEDWLGGFRARTGKGAALIGAHAGIFDATRIDGVPYLINGNSGKAPASPPDEGGFTGWSLLGVDRGRPSRHGGWLSAQIRAHVDALSLAAPGEVRVGKRAKARATVRQAGRDIPVSWPMSADWPASRGLCVKNTVPRGRCVAAFDPETGALTGRRPGRVTLRVEVNGVPAERVVRITR</sequence>
<evidence type="ECO:0000259" key="3">
    <source>
        <dbReference type="Pfam" id="PF00149"/>
    </source>
</evidence>
<feature type="chain" id="PRO_5026242556" evidence="2">
    <location>
        <begin position="22"/>
        <end position="1136"/>
    </location>
</feature>
<protein>
    <submittedName>
        <fullName evidence="5">Multidrug transporter</fullName>
    </submittedName>
</protein>
<feature type="signal peptide" evidence="2">
    <location>
        <begin position="1"/>
        <end position="21"/>
    </location>
</feature>